<feature type="region of interest" description="Disordered" evidence="1">
    <location>
        <begin position="1"/>
        <end position="49"/>
    </location>
</feature>
<accession>A0A2N6VPY5</accession>
<evidence type="ECO:0000313" key="3">
    <source>
        <dbReference type="Proteomes" id="UP000235598"/>
    </source>
</evidence>
<gene>
    <name evidence="2" type="ORF">CJ199_02135</name>
</gene>
<proteinExistence type="predicted"/>
<name>A0A2N6VPY5_9MICO</name>
<reference evidence="2 3" key="1">
    <citation type="submission" date="2017-09" db="EMBL/GenBank/DDBJ databases">
        <title>Bacterial strain isolated from the female urinary microbiota.</title>
        <authorList>
            <person name="Thomas-White K."/>
            <person name="Kumar N."/>
            <person name="Forster S."/>
            <person name="Putonti C."/>
            <person name="Lawley T."/>
            <person name="Wolfe A.J."/>
        </authorList>
    </citation>
    <scope>NUCLEOTIDE SEQUENCE [LARGE SCALE GENOMIC DNA]</scope>
    <source>
        <strain evidence="2 3">UMB1301</strain>
    </source>
</reference>
<evidence type="ECO:0000313" key="2">
    <source>
        <dbReference type="EMBL" id="PMD06201.1"/>
    </source>
</evidence>
<dbReference type="Proteomes" id="UP000235598">
    <property type="component" value="Unassembled WGS sequence"/>
</dbReference>
<comment type="caution">
    <text evidence="2">The sequence shown here is derived from an EMBL/GenBank/DDBJ whole genome shotgun (WGS) entry which is preliminary data.</text>
</comment>
<organism evidence="2 3">
    <name type="scientific">Brevibacterium paucivorans</name>
    <dbReference type="NCBI Taxonomy" id="170994"/>
    <lineage>
        <taxon>Bacteria</taxon>
        <taxon>Bacillati</taxon>
        <taxon>Actinomycetota</taxon>
        <taxon>Actinomycetes</taxon>
        <taxon>Micrococcales</taxon>
        <taxon>Brevibacteriaceae</taxon>
        <taxon>Brevibacterium</taxon>
    </lineage>
</organism>
<feature type="region of interest" description="Disordered" evidence="1">
    <location>
        <begin position="147"/>
        <end position="167"/>
    </location>
</feature>
<protein>
    <submittedName>
        <fullName evidence="2">Uncharacterized protein</fullName>
    </submittedName>
</protein>
<dbReference type="AlphaFoldDB" id="A0A2N6VPY5"/>
<sequence length="267" mass="30036">MTVPAPQRTPAQNKQVGTATTQRNRASTKVKKQEKTHRSSRKTPRRGDATAFFDSSRSVDIVDWLVANPSEREKIEWMARQVGDTCEQVLKQHPGTHPRLADHFWCDVLAALVQVLTEALDEIDKVPSRVSQVTVDLLGARTREAVHTQRAGSKGNAPCQQKKTRKTVSRADNDVAAGLHDAILEKAVKDLVTALMTGVTEATHGALDPIILRLQILTILFCPDPYAHKAVWDYCVVFLLKQGIVIRSQNYLQQFYDMFKQQWTWPT</sequence>
<dbReference type="EMBL" id="PNHK01000001">
    <property type="protein sequence ID" value="PMD06201.1"/>
    <property type="molecule type" value="Genomic_DNA"/>
</dbReference>
<feature type="compositionally biased region" description="Polar residues" evidence="1">
    <location>
        <begin position="9"/>
        <end position="25"/>
    </location>
</feature>
<evidence type="ECO:0000256" key="1">
    <source>
        <dbReference type="SAM" id="MobiDB-lite"/>
    </source>
</evidence>